<dbReference type="SUPFAM" id="SSF53850">
    <property type="entry name" value="Periplasmic binding protein-like II"/>
    <property type="match status" value="1"/>
</dbReference>
<accession>A0A4R6Y8V3</accession>
<evidence type="ECO:0000256" key="1">
    <source>
        <dbReference type="ARBA" id="ARBA00009437"/>
    </source>
</evidence>
<evidence type="ECO:0000256" key="4">
    <source>
        <dbReference type="ARBA" id="ARBA00023163"/>
    </source>
</evidence>
<dbReference type="InterPro" id="IPR036388">
    <property type="entry name" value="WH-like_DNA-bd_sf"/>
</dbReference>
<dbReference type="Gene3D" id="1.10.10.10">
    <property type="entry name" value="Winged helix-like DNA-binding domain superfamily/Winged helix DNA-binding domain"/>
    <property type="match status" value="1"/>
</dbReference>
<evidence type="ECO:0000259" key="5">
    <source>
        <dbReference type="PROSITE" id="PS50931"/>
    </source>
</evidence>
<keyword evidence="4" id="KW-0804">Transcription</keyword>
<evidence type="ECO:0000256" key="3">
    <source>
        <dbReference type="ARBA" id="ARBA00023125"/>
    </source>
</evidence>
<dbReference type="OrthoDB" id="8679465at2"/>
<organism evidence="6 7">
    <name type="scientific">Hydromonas duriensis</name>
    <dbReference type="NCBI Taxonomy" id="1527608"/>
    <lineage>
        <taxon>Bacteria</taxon>
        <taxon>Pseudomonadati</taxon>
        <taxon>Pseudomonadota</taxon>
        <taxon>Betaproteobacteria</taxon>
        <taxon>Burkholderiales</taxon>
        <taxon>Burkholderiaceae</taxon>
        <taxon>Hydromonas</taxon>
    </lineage>
</organism>
<dbReference type="InterPro" id="IPR005119">
    <property type="entry name" value="LysR_subst-bd"/>
</dbReference>
<dbReference type="PANTHER" id="PTHR30346">
    <property type="entry name" value="TRANSCRIPTIONAL DUAL REGULATOR HCAR-RELATED"/>
    <property type="match status" value="1"/>
</dbReference>
<gene>
    <name evidence="6" type="ORF">DFR44_10764</name>
</gene>
<keyword evidence="3" id="KW-0238">DNA-binding</keyword>
<dbReference type="PANTHER" id="PTHR30346:SF0">
    <property type="entry name" value="HCA OPERON TRANSCRIPTIONAL ACTIVATOR HCAR"/>
    <property type="match status" value="1"/>
</dbReference>
<dbReference type="AlphaFoldDB" id="A0A4R6Y8V3"/>
<evidence type="ECO:0000313" key="6">
    <source>
        <dbReference type="EMBL" id="TDR31847.1"/>
    </source>
</evidence>
<protein>
    <submittedName>
        <fullName evidence="6">LysR family transcriptional regulator</fullName>
    </submittedName>
</protein>
<dbReference type="SUPFAM" id="SSF46785">
    <property type="entry name" value="Winged helix' DNA-binding domain"/>
    <property type="match status" value="1"/>
</dbReference>
<dbReference type="Gene3D" id="3.40.190.10">
    <property type="entry name" value="Periplasmic binding protein-like II"/>
    <property type="match status" value="2"/>
</dbReference>
<dbReference type="EMBL" id="SNZE01000007">
    <property type="protein sequence ID" value="TDR31847.1"/>
    <property type="molecule type" value="Genomic_DNA"/>
</dbReference>
<keyword evidence="7" id="KW-1185">Reference proteome</keyword>
<dbReference type="GO" id="GO:0003700">
    <property type="term" value="F:DNA-binding transcription factor activity"/>
    <property type="evidence" value="ECO:0007669"/>
    <property type="project" value="InterPro"/>
</dbReference>
<dbReference type="FunFam" id="1.10.10.10:FF:000001">
    <property type="entry name" value="LysR family transcriptional regulator"/>
    <property type="match status" value="1"/>
</dbReference>
<dbReference type="Proteomes" id="UP000294480">
    <property type="component" value="Unassembled WGS sequence"/>
</dbReference>
<name>A0A4R6Y8V3_9BURK</name>
<dbReference type="Pfam" id="PF03466">
    <property type="entry name" value="LysR_substrate"/>
    <property type="match status" value="1"/>
</dbReference>
<proteinExistence type="inferred from homology"/>
<dbReference type="RefSeq" id="WP_133619554.1">
    <property type="nucleotide sequence ID" value="NZ_SNZE01000007.1"/>
</dbReference>
<dbReference type="InterPro" id="IPR036390">
    <property type="entry name" value="WH_DNA-bd_sf"/>
</dbReference>
<dbReference type="PRINTS" id="PR00039">
    <property type="entry name" value="HTHLYSR"/>
</dbReference>
<dbReference type="GO" id="GO:0032993">
    <property type="term" value="C:protein-DNA complex"/>
    <property type="evidence" value="ECO:0007669"/>
    <property type="project" value="TreeGrafter"/>
</dbReference>
<dbReference type="PROSITE" id="PS50931">
    <property type="entry name" value="HTH_LYSR"/>
    <property type="match status" value="1"/>
</dbReference>
<dbReference type="GO" id="GO:0003677">
    <property type="term" value="F:DNA binding"/>
    <property type="evidence" value="ECO:0007669"/>
    <property type="project" value="UniProtKB-KW"/>
</dbReference>
<reference evidence="6 7" key="1">
    <citation type="submission" date="2019-03" db="EMBL/GenBank/DDBJ databases">
        <title>Genomic Encyclopedia of Type Strains, Phase IV (KMG-IV): sequencing the most valuable type-strain genomes for metagenomic binning, comparative biology and taxonomic classification.</title>
        <authorList>
            <person name="Goeker M."/>
        </authorList>
    </citation>
    <scope>NUCLEOTIDE SEQUENCE [LARGE SCALE GENOMIC DNA]</scope>
    <source>
        <strain evidence="6 7">DSM 102852</strain>
    </source>
</reference>
<sequence>MSFSIRQLKYFVVTAELGQISQAAKELCISQSAITTAIKEVEHYLRQDLFIRSSKGVSLTEAGQLFLPKARQILVMIDETTRLPLSAAAVEGVLRVGVTYTVIGYFLPHHIQRLTQLHPNLKIEVYELDRKSIETKLLNDKLDFGVLLTSNLSNETLRYETFINSTRRLWVSSHHELLSAAKVSLKDLQKYPYIMLTVDEAEQTVLKYWGEEQPNVQYRTSSIEAIRSMVANDNGIAILSDMVYRPWSLEGKRIETITLQEKVPPMEVGLVWKGDVKKTVQMEAFYDYFHSIFCTPLFTKTS</sequence>
<comment type="caution">
    <text evidence="6">The sequence shown here is derived from an EMBL/GenBank/DDBJ whole genome shotgun (WGS) entry which is preliminary data.</text>
</comment>
<evidence type="ECO:0000313" key="7">
    <source>
        <dbReference type="Proteomes" id="UP000294480"/>
    </source>
</evidence>
<dbReference type="InterPro" id="IPR000847">
    <property type="entry name" value="LysR_HTH_N"/>
</dbReference>
<comment type="similarity">
    <text evidence="1">Belongs to the LysR transcriptional regulatory family.</text>
</comment>
<keyword evidence="2" id="KW-0805">Transcription regulation</keyword>
<evidence type="ECO:0000256" key="2">
    <source>
        <dbReference type="ARBA" id="ARBA00023015"/>
    </source>
</evidence>
<dbReference type="Pfam" id="PF00126">
    <property type="entry name" value="HTH_1"/>
    <property type="match status" value="1"/>
</dbReference>
<feature type="domain" description="HTH lysR-type" evidence="5">
    <location>
        <begin position="3"/>
        <end position="60"/>
    </location>
</feature>